<feature type="binding site" evidence="5">
    <location>
        <position position="53"/>
    </location>
    <ligand>
        <name>Ca(2+)</name>
        <dbReference type="ChEBI" id="CHEBI:29108"/>
    </ligand>
</feature>
<accession>A0A8S4AEN8</accession>
<dbReference type="InterPro" id="IPR016090">
    <property type="entry name" value="PLA2-like_dom"/>
</dbReference>
<dbReference type="SMART" id="SM00085">
    <property type="entry name" value="PA2c"/>
    <property type="match status" value="1"/>
</dbReference>
<keyword evidence="8" id="KW-0378">Hydrolase</keyword>
<evidence type="ECO:0000256" key="5">
    <source>
        <dbReference type="PIRSR" id="PIRSR601211-2"/>
    </source>
</evidence>
<keyword evidence="5 8" id="KW-0106">Calcium</keyword>
<dbReference type="GO" id="GO:0016042">
    <property type="term" value="P:lipid catabolic process"/>
    <property type="evidence" value="ECO:0007669"/>
    <property type="project" value="InterPro"/>
</dbReference>
<feature type="active site" evidence="4">
    <location>
        <position position="104"/>
    </location>
</feature>
<feature type="chain" id="PRO_5035958484" description="Phospholipase A2" evidence="8">
    <location>
        <begin position="20"/>
        <end position="182"/>
    </location>
</feature>
<evidence type="ECO:0000256" key="8">
    <source>
        <dbReference type="RuleBase" id="RU361236"/>
    </source>
</evidence>
<evidence type="ECO:0000256" key="1">
    <source>
        <dbReference type="ARBA" id="ARBA00004613"/>
    </source>
</evidence>
<dbReference type="GO" id="GO:0047498">
    <property type="term" value="F:calcium-dependent phospholipase A2 activity"/>
    <property type="evidence" value="ECO:0007669"/>
    <property type="project" value="TreeGrafter"/>
</dbReference>
<dbReference type="GO" id="GO:0005509">
    <property type="term" value="F:calcium ion binding"/>
    <property type="evidence" value="ECO:0007669"/>
    <property type="project" value="InterPro"/>
</dbReference>
<dbReference type="InterPro" id="IPR036444">
    <property type="entry name" value="PLipase_A2_dom_sf"/>
</dbReference>
<keyword evidence="8" id="KW-0443">Lipid metabolism</keyword>
<feature type="binding site" evidence="5">
    <location>
        <position position="51"/>
    </location>
    <ligand>
        <name>Ca(2+)</name>
        <dbReference type="ChEBI" id="CHEBI:29108"/>
    </ligand>
</feature>
<dbReference type="Proteomes" id="UP000677803">
    <property type="component" value="Unassembled WGS sequence"/>
</dbReference>
<reference evidence="10" key="1">
    <citation type="submission" date="2021-05" db="EMBL/GenBank/DDBJ databases">
        <authorList>
            <person name="Tigano A."/>
        </authorList>
    </citation>
    <scope>NUCLEOTIDE SEQUENCE</scope>
</reference>
<feature type="disulfide bond" evidence="6">
    <location>
        <begin position="117"/>
        <end position="149"/>
    </location>
</feature>
<feature type="binding site" evidence="5">
    <location>
        <position position="55"/>
    </location>
    <ligand>
        <name>Ca(2+)</name>
        <dbReference type="ChEBI" id="CHEBI:29108"/>
    </ligand>
</feature>
<dbReference type="Pfam" id="PF00068">
    <property type="entry name" value="Phospholip_A2_1"/>
    <property type="match status" value="2"/>
</dbReference>
<evidence type="ECO:0000256" key="6">
    <source>
        <dbReference type="PIRSR" id="PIRSR601211-3"/>
    </source>
</evidence>
<dbReference type="InterPro" id="IPR001211">
    <property type="entry name" value="PLA2"/>
</dbReference>
<dbReference type="SUPFAM" id="SSF48619">
    <property type="entry name" value="Phospholipase A2, PLA2"/>
    <property type="match status" value="1"/>
</dbReference>
<dbReference type="AlphaFoldDB" id="A0A8S4AEN8"/>
<dbReference type="CDD" id="cd00125">
    <property type="entry name" value="PLA2c"/>
    <property type="match status" value="1"/>
</dbReference>
<dbReference type="GO" id="GO:0006644">
    <property type="term" value="P:phospholipid metabolic process"/>
    <property type="evidence" value="ECO:0007669"/>
    <property type="project" value="InterPro"/>
</dbReference>
<comment type="catalytic activity">
    <reaction evidence="8">
        <text>a 1,2-diacyl-sn-glycero-3-phosphocholine + H2O = a 1-acyl-sn-glycero-3-phosphocholine + a fatty acid + H(+)</text>
        <dbReference type="Rhea" id="RHEA:15801"/>
        <dbReference type="ChEBI" id="CHEBI:15377"/>
        <dbReference type="ChEBI" id="CHEBI:15378"/>
        <dbReference type="ChEBI" id="CHEBI:28868"/>
        <dbReference type="ChEBI" id="CHEBI:57643"/>
        <dbReference type="ChEBI" id="CHEBI:58168"/>
        <dbReference type="EC" id="3.1.1.4"/>
    </reaction>
</comment>
<feature type="domain" description="Phospholipase A2-like central" evidence="9">
    <location>
        <begin position="24"/>
        <end position="182"/>
    </location>
</feature>
<dbReference type="PANTHER" id="PTHR11716">
    <property type="entry name" value="PHOSPHOLIPASE A2 FAMILY MEMBER"/>
    <property type="match status" value="1"/>
</dbReference>
<proteinExistence type="inferred from homology"/>
<feature type="disulfide bond" evidence="6">
    <location>
        <begin position="107"/>
        <end position="156"/>
    </location>
</feature>
<keyword evidence="3 6" id="KW-1015">Disulfide bond</keyword>
<evidence type="ECO:0000256" key="4">
    <source>
        <dbReference type="PIRSR" id="PIRSR601211-1"/>
    </source>
</evidence>
<keyword evidence="8" id="KW-0732">Signal</keyword>
<evidence type="ECO:0000256" key="2">
    <source>
        <dbReference type="ARBA" id="ARBA00022525"/>
    </source>
</evidence>
<comment type="similarity">
    <text evidence="7">Belongs to the phospholipase A2 family.</text>
</comment>
<dbReference type="Gene3D" id="1.20.90.10">
    <property type="entry name" value="Phospholipase A2 domain"/>
    <property type="match status" value="1"/>
</dbReference>
<feature type="signal peptide" evidence="8">
    <location>
        <begin position="1"/>
        <end position="19"/>
    </location>
</feature>
<evidence type="ECO:0000259" key="9">
    <source>
        <dbReference type="SMART" id="SM00085"/>
    </source>
</evidence>
<keyword evidence="2 8" id="KW-0964">Secreted</keyword>
<evidence type="ECO:0000256" key="7">
    <source>
        <dbReference type="RuleBase" id="RU003654"/>
    </source>
</evidence>
<dbReference type="PRINTS" id="PR00389">
    <property type="entry name" value="PHPHLIPASEA2"/>
</dbReference>
<feature type="disulfide bond" evidence="6">
    <location>
        <begin position="142"/>
        <end position="154"/>
    </location>
</feature>
<dbReference type="GO" id="GO:0005576">
    <property type="term" value="C:extracellular region"/>
    <property type="evidence" value="ECO:0007669"/>
    <property type="project" value="UniProtKB-SubCell"/>
</dbReference>
<dbReference type="GO" id="GO:0050482">
    <property type="term" value="P:arachidonate secretion"/>
    <property type="evidence" value="ECO:0007669"/>
    <property type="project" value="InterPro"/>
</dbReference>
<comment type="caution">
    <text evidence="10">The sequence shown here is derived from an EMBL/GenBank/DDBJ whole genome shotgun (WGS) entry which is preliminary data.</text>
</comment>
<evidence type="ECO:0000313" key="10">
    <source>
        <dbReference type="EMBL" id="CAG5867249.1"/>
    </source>
</evidence>
<keyword evidence="5" id="KW-0479">Metal-binding</keyword>
<comment type="cofactor">
    <cofactor evidence="5">
        <name>Ca(2+)</name>
        <dbReference type="ChEBI" id="CHEBI:29108"/>
    </cofactor>
    <text evidence="5">Binds 1 Ca(2+) ion per subunit.</text>
</comment>
<dbReference type="PANTHER" id="PTHR11716:SF94">
    <property type="entry name" value="PHOSPHOLIPASE A2"/>
    <property type="match status" value="1"/>
</dbReference>
<evidence type="ECO:0000313" key="11">
    <source>
        <dbReference type="Proteomes" id="UP000677803"/>
    </source>
</evidence>
<dbReference type="EMBL" id="CAJRST010003335">
    <property type="protein sequence ID" value="CAG5867249.1"/>
    <property type="molecule type" value="Genomic_DNA"/>
</dbReference>
<feature type="active site" evidence="4">
    <location>
        <position position="157"/>
    </location>
</feature>
<organism evidence="10 11">
    <name type="scientific">Menidia menidia</name>
    <name type="common">Atlantic silverside</name>
    <dbReference type="NCBI Taxonomy" id="238744"/>
    <lineage>
        <taxon>Eukaryota</taxon>
        <taxon>Metazoa</taxon>
        <taxon>Chordata</taxon>
        <taxon>Craniata</taxon>
        <taxon>Vertebrata</taxon>
        <taxon>Euteleostomi</taxon>
        <taxon>Actinopterygii</taxon>
        <taxon>Neopterygii</taxon>
        <taxon>Teleostei</taxon>
        <taxon>Neoteleostei</taxon>
        <taxon>Acanthomorphata</taxon>
        <taxon>Ovalentaria</taxon>
        <taxon>Atherinomorphae</taxon>
        <taxon>Atheriniformes</taxon>
        <taxon>Atherinopsidae</taxon>
        <taxon>Menidiinae</taxon>
        <taxon>Menidia</taxon>
    </lineage>
</organism>
<feature type="binding site" evidence="5">
    <location>
        <position position="105"/>
    </location>
    <ligand>
        <name>Ca(2+)</name>
        <dbReference type="ChEBI" id="CHEBI:29108"/>
    </ligand>
</feature>
<dbReference type="InterPro" id="IPR033112">
    <property type="entry name" value="PLA2_Asp_AS"/>
</dbReference>
<dbReference type="InterPro" id="IPR033113">
    <property type="entry name" value="PLA2_histidine"/>
</dbReference>
<name>A0A8S4AEN8_9TELE</name>
<protein>
    <recommendedName>
        <fullName evidence="8">Phospholipase A2</fullName>
        <ecNumber evidence="8">3.1.1.4</ecNumber>
    </recommendedName>
</protein>
<dbReference type="OrthoDB" id="5841574at2759"/>
<sequence>MNALQTIFLLAVGLSMAHSLDYKALNQFRRMILCMMPDSWPALDYADYGCYCGYGGSGTPVDDLDRSPFRRSIFSPDSGKTRLRSASQNPVPSDLLTRRCCQVHDQCYSDAMQHPECWPILDNPYTELYHYTCDEANKKITCTDKNDECEMFICECDRKAAECFSRSYWNPDHEHLPSDRCE</sequence>
<gene>
    <name evidence="10" type="ORF">MMEN_LOCUS4049</name>
</gene>
<evidence type="ECO:0000256" key="3">
    <source>
        <dbReference type="ARBA" id="ARBA00023157"/>
    </source>
</evidence>
<dbReference type="PROSITE" id="PS00118">
    <property type="entry name" value="PA2_HIS"/>
    <property type="match status" value="1"/>
</dbReference>
<dbReference type="EC" id="3.1.1.4" evidence="8"/>
<keyword evidence="11" id="KW-1185">Reference proteome</keyword>
<feature type="disulfide bond" evidence="6">
    <location>
        <begin position="100"/>
        <end position="163"/>
    </location>
</feature>
<feature type="disulfide bond" evidence="6">
    <location>
        <begin position="52"/>
        <end position="101"/>
    </location>
</feature>
<dbReference type="PROSITE" id="PS00119">
    <property type="entry name" value="PA2_ASP"/>
    <property type="match status" value="1"/>
</dbReference>
<comment type="subcellular location">
    <subcellularLocation>
        <location evidence="1 8">Secreted</location>
    </subcellularLocation>
</comment>
<dbReference type="GO" id="GO:0005543">
    <property type="term" value="F:phospholipid binding"/>
    <property type="evidence" value="ECO:0007669"/>
    <property type="project" value="TreeGrafter"/>
</dbReference>